<evidence type="ECO:0000313" key="4">
    <source>
        <dbReference type="EMBL" id="WOE75494.1"/>
    </source>
</evidence>
<organism evidence="4 5">
    <name type="scientific">Alterisphingorhabdus coralli</name>
    <dbReference type="NCBI Taxonomy" id="3071408"/>
    <lineage>
        <taxon>Bacteria</taxon>
        <taxon>Pseudomonadati</taxon>
        <taxon>Pseudomonadota</taxon>
        <taxon>Alphaproteobacteria</taxon>
        <taxon>Sphingomonadales</taxon>
        <taxon>Sphingomonadaceae</taxon>
        <taxon>Alterisphingorhabdus (ex Yan et al. 2024)</taxon>
    </lineage>
</organism>
<dbReference type="KEGG" id="acoa:RB602_01915"/>
<dbReference type="GO" id="GO:0003677">
    <property type="term" value="F:DNA binding"/>
    <property type="evidence" value="ECO:0007669"/>
    <property type="project" value="UniProtKB-UniRule"/>
</dbReference>
<dbReference type="AlphaFoldDB" id="A0AA97F6V3"/>
<gene>
    <name evidence="4" type="ORF">RB602_01915</name>
</gene>
<reference evidence="4 5" key="1">
    <citation type="submission" date="2023-10" db="EMBL/GenBank/DDBJ databases">
        <title>Complete genome sequence of a Sphingomonadaceae bacterium.</title>
        <authorList>
            <person name="Yan C."/>
        </authorList>
    </citation>
    <scope>NUCLEOTIDE SEQUENCE [LARGE SCALE GENOMIC DNA]</scope>
    <source>
        <strain evidence="4 5">SCSIO 66989</strain>
    </source>
</reference>
<dbReference type="SUPFAM" id="SSF46689">
    <property type="entry name" value="Homeodomain-like"/>
    <property type="match status" value="1"/>
</dbReference>
<dbReference type="PROSITE" id="PS50977">
    <property type="entry name" value="HTH_TETR_2"/>
    <property type="match status" value="1"/>
</dbReference>
<evidence type="ECO:0000256" key="1">
    <source>
        <dbReference type="ARBA" id="ARBA00023125"/>
    </source>
</evidence>
<dbReference type="Gene3D" id="1.10.10.60">
    <property type="entry name" value="Homeodomain-like"/>
    <property type="match status" value="1"/>
</dbReference>
<evidence type="ECO:0000313" key="5">
    <source>
        <dbReference type="Proteomes" id="UP001302429"/>
    </source>
</evidence>
<dbReference type="Proteomes" id="UP001302429">
    <property type="component" value="Chromosome"/>
</dbReference>
<feature type="domain" description="HTH tetR-type" evidence="3">
    <location>
        <begin position="1"/>
        <end position="53"/>
    </location>
</feature>
<evidence type="ECO:0000256" key="2">
    <source>
        <dbReference type="PROSITE-ProRule" id="PRU00335"/>
    </source>
</evidence>
<keyword evidence="5" id="KW-1185">Reference proteome</keyword>
<dbReference type="InterPro" id="IPR001647">
    <property type="entry name" value="HTH_TetR"/>
</dbReference>
<dbReference type="Gene3D" id="1.10.357.10">
    <property type="entry name" value="Tetracycline Repressor, domain 2"/>
    <property type="match status" value="1"/>
</dbReference>
<protein>
    <submittedName>
        <fullName evidence="4">TetR/AcrR family transcriptional regulator</fullName>
    </submittedName>
</protein>
<accession>A0AA97F6V3</accession>
<name>A0AA97F6V3_9SPHN</name>
<feature type="DNA-binding region" description="H-T-H motif" evidence="2">
    <location>
        <begin position="16"/>
        <end position="35"/>
    </location>
</feature>
<evidence type="ECO:0000259" key="3">
    <source>
        <dbReference type="PROSITE" id="PS50977"/>
    </source>
</evidence>
<dbReference type="InterPro" id="IPR009057">
    <property type="entry name" value="Homeodomain-like_sf"/>
</dbReference>
<sequence length="208" mass="24219">MATAKLMETRVFSEINVQDICDQAEVAKGTFYIQFKTKEDIIRALFEEFIAFEYNSMPYVDPETGAFRSMCLFVGWYERTFRINAGLMRSFVRLSDLDEEVAALWTQRNNMIVQRGISNYLLQTRFEKDRKKLALLAIRTVGGIMDYTLFARHGIHQASDFTADFSDDELIQFHSLLMYRCLYGEDPPKEDRSSMVEYFIDRAQPATA</sequence>
<dbReference type="Pfam" id="PF00440">
    <property type="entry name" value="TetR_N"/>
    <property type="match status" value="1"/>
</dbReference>
<proteinExistence type="predicted"/>
<keyword evidence="1 2" id="KW-0238">DNA-binding</keyword>
<dbReference type="EMBL" id="CP136594">
    <property type="protein sequence ID" value="WOE75494.1"/>
    <property type="molecule type" value="Genomic_DNA"/>
</dbReference>
<dbReference type="RefSeq" id="WP_317082454.1">
    <property type="nucleotide sequence ID" value="NZ_CP136594.1"/>
</dbReference>